<evidence type="ECO:0000313" key="2">
    <source>
        <dbReference type="EMBL" id="UNS95725.1"/>
    </source>
</evidence>
<dbReference type="InterPro" id="IPR036188">
    <property type="entry name" value="FAD/NAD-bd_sf"/>
</dbReference>
<dbReference type="InterPro" id="IPR050464">
    <property type="entry name" value="Zeta_carotene_desat/Oxidored"/>
</dbReference>
<dbReference type="PROSITE" id="PS51257">
    <property type="entry name" value="PROKAR_LIPOPROTEIN"/>
    <property type="match status" value="1"/>
</dbReference>
<reference evidence="2 3" key="1">
    <citation type="journal article" date="2023" name="Microbiol. Spectr.">
        <title>Synergy between Genome Mining, Metabolomics, and Bioinformatics Uncovers Antibacterial Chlorinated Carbazole Alkaloids and Their Biosynthetic Gene Cluster from Streptomyces tubbatahanensis sp. nov., a Novel Actinomycete Isolated from Sulu Sea, Philippines.</title>
        <authorList>
            <person name="Tenebro C.P."/>
            <person name="Trono D.J.V.L."/>
            <person name="Balida L.A.P."/>
            <person name="Bayog L.K.A."/>
            <person name="Bruna J.R."/>
            <person name="Sabido E.M."/>
            <person name="Caspe D.P.C."/>
            <person name="de Los Santos E.L.C."/>
            <person name="Saludes J.P."/>
            <person name="Dalisay D.S."/>
        </authorList>
    </citation>
    <scope>NUCLEOTIDE SEQUENCE [LARGE SCALE GENOMIC DNA]</scope>
    <source>
        <strain evidence="2 3">DSD3025</strain>
    </source>
</reference>
<protein>
    <submittedName>
        <fullName evidence="2">FAD-dependent oxidoreductase</fullName>
    </submittedName>
</protein>
<dbReference type="Gene3D" id="3.50.50.60">
    <property type="entry name" value="FAD/NAD(P)-binding domain"/>
    <property type="match status" value="1"/>
</dbReference>
<dbReference type="PANTHER" id="PTHR42923">
    <property type="entry name" value="PROTOPORPHYRINOGEN OXIDASE"/>
    <property type="match status" value="1"/>
</dbReference>
<feature type="domain" description="Amine oxidase" evidence="1">
    <location>
        <begin position="14"/>
        <end position="443"/>
    </location>
</feature>
<evidence type="ECO:0000313" key="3">
    <source>
        <dbReference type="Proteomes" id="UP001202244"/>
    </source>
</evidence>
<sequence length="448" mass="49617">MTQRNKTAVIGGGMAGCAAAKELLKSGVDVVVYEASPGLGGRARSWHRAEIEPDVGVNLWFTSFYRIMFDRIREYGLEDQLVDMSNNVIVVDDGTPAELLSDSLRSLFRYPHVPLRDRIRFLTATAKETLRRRQLDIFDPLKLAPFDDGTTAAQYGRKILSRRGFDSLLRPEIESFWLWSCEEISAAHVRAMQAQVAGAKFYVFLNGMEVIAERNAEGADIRLEHEVTNLQMDGDGVLVSARDAGGTVSEERFDDVVVATTAPVAAKLTAALPTGTVSQDIREFLESQRYEPALSVSYLVDYSSMPSEAHIVAAGADDPPVKTIITFPRQVRDEEGRPVDKHLAFVYPGRAATRRLLGLPAEEQFAETSRLVTRLWPDFPADAEPFQIAERPHAMPVPEPGRYRRSARVIRQQRGPVVFAGDYFTSPISEAAMLSGMRAAEALTAVSR</sequence>
<accession>A0ABY3XMW8</accession>
<keyword evidence="3" id="KW-1185">Reference proteome</keyword>
<dbReference type="PRINTS" id="PR00419">
    <property type="entry name" value="ADXRDTASE"/>
</dbReference>
<dbReference type="Proteomes" id="UP001202244">
    <property type="component" value="Chromosome"/>
</dbReference>
<dbReference type="InterPro" id="IPR002937">
    <property type="entry name" value="Amino_oxidase"/>
</dbReference>
<evidence type="ECO:0000259" key="1">
    <source>
        <dbReference type="Pfam" id="PF01593"/>
    </source>
</evidence>
<proteinExistence type="predicted"/>
<dbReference type="EMBL" id="CP093846">
    <property type="protein sequence ID" value="UNS95725.1"/>
    <property type="molecule type" value="Genomic_DNA"/>
</dbReference>
<dbReference type="SUPFAM" id="SSF51905">
    <property type="entry name" value="FAD/NAD(P)-binding domain"/>
    <property type="match status" value="1"/>
</dbReference>
<organism evidence="2 3">
    <name type="scientific">Streptomyces tubbatahanensis</name>
    <dbReference type="NCBI Taxonomy" id="2923272"/>
    <lineage>
        <taxon>Bacteria</taxon>
        <taxon>Bacillati</taxon>
        <taxon>Actinomycetota</taxon>
        <taxon>Actinomycetes</taxon>
        <taxon>Kitasatosporales</taxon>
        <taxon>Streptomycetaceae</taxon>
        <taxon>Streptomyces</taxon>
    </lineage>
</organism>
<name>A0ABY3XMW8_9ACTN</name>
<dbReference type="RefSeq" id="WP_242749557.1">
    <property type="nucleotide sequence ID" value="NZ_CP093846.1"/>
</dbReference>
<gene>
    <name evidence="2" type="ORF">MMF93_03890</name>
</gene>
<dbReference type="Pfam" id="PF01593">
    <property type="entry name" value="Amino_oxidase"/>
    <property type="match status" value="1"/>
</dbReference>